<keyword evidence="7" id="KW-1185">Reference proteome</keyword>
<keyword evidence="2" id="KW-1015">Disulfide bond</keyword>
<dbReference type="GO" id="GO:0004857">
    <property type="term" value="F:enzyme inhibitor activity"/>
    <property type="evidence" value="ECO:0007669"/>
    <property type="project" value="InterPro"/>
</dbReference>
<evidence type="ECO:0000259" key="5">
    <source>
        <dbReference type="SMART" id="SM00856"/>
    </source>
</evidence>
<reference evidence="6" key="1">
    <citation type="submission" date="2020-01" db="EMBL/GenBank/DDBJ databases">
        <title>Genome sequence of Kobresia littledalei, the first chromosome-level genome in the family Cyperaceae.</title>
        <authorList>
            <person name="Qu G."/>
        </authorList>
    </citation>
    <scope>NUCLEOTIDE SEQUENCE</scope>
    <source>
        <strain evidence="6">C.B.Clarke</strain>
        <tissue evidence="6">Leaf</tissue>
    </source>
</reference>
<feature type="domain" description="Pectinesterase inhibitor" evidence="5">
    <location>
        <begin position="17"/>
        <end position="168"/>
    </location>
</feature>
<feature type="chain" id="PRO_5032690536" evidence="4">
    <location>
        <begin position="20"/>
        <end position="174"/>
    </location>
</feature>
<keyword evidence="1 4" id="KW-0732">Signal</keyword>
<name>A0A833R2E1_9POAL</name>
<protein>
    <submittedName>
        <fullName evidence="6">Putative invertase inhibitor</fullName>
    </submittedName>
</protein>
<dbReference type="SMART" id="SM00856">
    <property type="entry name" value="PMEI"/>
    <property type="match status" value="1"/>
</dbReference>
<dbReference type="GO" id="GO:0005576">
    <property type="term" value="C:extracellular region"/>
    <property type="evidence" value="ECO:0007669"/>
    <property type="project" value="UniProtKB-ARBA"/>
</dbReference>
<dbReference type="OrthoDB" id="1915198at2759"/>
<dbReference type="NCBIfam" id="TIGR01614">
    <property type="entry name" value="PME_inhib"/>
    <property type="match status" value="1"/>
</dbReference>
<evidence type="ECO:0000313" key="7">
    <source>
        <dbReference type="Proteomes" id="UP000623129"/>
    </source>
</evidence>
<dbReference type="Gene3D" id="1.20.140.40">
    <property type="entry name" value="Invertase/pectin methylesterase inhibitor family protein"/>
    <property type="match status" value="1"/>
</dbReference>
<evidence type="ECO:0000256" key="4">
    <source>
        <dbReference type="SAM" id="SignalP"/>
    </source>
</evidence>
<dbReference type="InterPro" id="IPR035513">
    <property type="entry name" value="Invertase/methylesterase_inhib"/>
</dbReference>
<dbReference type="InterPro" id="IPR006501">
    <property type="entry name" value="Pectinesterase_inhib_dom"/>
</dbReference>
<dbReference type="PANTHER" id="PTHR35357:SF8">
    <property type="entry name" value="OS01G0111000 PROTEIN"/>
    <property type="match status" value="1"/>
</dbReference>
<dbReference type="Pfam" id="PF04043">
    <property type="entry name" value="PMEI"/>
    <property type="match status" value="1"/>
</dbReference>
<dbReference type="SUPFAM" id="SSF101148">
    <property type="entry name" value="Plant invertase/pectin methylesterase inhibitor"/>
    <property type="match status" value="1"/>
</dbReference>
<proteinExistence type="inferred from homology"/>
<dbReference type="EMBL" id="SWLB01000015">
    <property type="protein sequence ID" value="KAF3328746.1"/>
    <property type="molecule type" value="Genomic_DNA"/>
</dbReference>
<dbReference type="PANTHER" id="PTHR35357">
    <property type="entry name" value="OS02G0537100 PROTEIN"/>
    <property type="match status" value="1"/>
</dbReference>
<dbReference type="CDD" id="cd15795">
    <property type="entry name" value="PMEI-Pla_a_1_like"/>
    <property type="match status" value="1"/>
</dbReference>
<evidence type="ECO:0000256" key="3">
    <source>
        <dbReference type="ARBA" id="ARBA00038471"/>
    </source>
</evidence>
<evidence type="ECO:0000256" key="2">
    <source>
        <dbReference type="ARBA" id="ARBA00023157"/>
    </source>
</evidence>
<feature type="signal peptide" evidence="4">
    <location>
        <begin position="1"/>
        <end position="19"/>
    </location>
</feature>
<dbReference type="Proteomes" id="UP000623129">
    <property type="component" value="Unassembled WGS sequence"/>
</dbReference>
<organism evidence="6 7">
    <name type="scientific">Carex littledalei</name>
    <dbReference type="NCBI Taxonomy" id="544730"/>
    <lineage>
        <taxon>Eukaryota</taxon>
        <taxon>Viridiplantae</taxon>
        <taxon>Streptophyta</taxon>
        <taxon>Embryophyta</taxon>
        <taxon>Tracheophyta</taxon>
        <taxon>Spermatophyta</taxon>
        <taxon>Magnoliopsida</taxon>
        <taxon>Liliopsida</taxon>
        <taxon>Poales</taxon>
        <taxon>Cyperaceae</taxon>
        <taxon>Cyperoideae</taxon>
        <taxon>Cariceae</taxon>
        <taxon>Carex</taxon>
        <taxon>Carex subgen. Euthyceras</taxon>
    </lineage>
</organism>
<dbReference type="AlphaFoldDB" id="A0A833R2E1"/>
<accession>A0A833R2E1</accession>
<sequence length="174" mass="19176">MRAFCYLLLISLFISLSNASIVEETCKNISCSHPNIAYDFCINSFESYNDSLLVPDQRTLAVIATHLANTTAVKTVVRIQELMQEEKNQPRRNRLDTCMEEYSNAINELTTAAQALNVCRDSDAQTFLSAALDAASNCEDAFAEAEDPSPLEEEDGEYGELAAIALAIVAALRR</sequence>
<dbReference type="FunFam" id="1.20.140.40:FF:000002">
    <property type="entry name" value="Putative invertase inhibitor"/>
    <property type="match status" value="1"/>
</dbReference>
<evidence type="ECO:0000256" key="1">
    <source>
        <dbReference type="ARBA" id="ARBA00022729"/>
    </source>
</evidence>
<evidence type="ECO:0000313" key="6">
    <source>
        <dbReference type="EMBL" id="KAF3328746.1"/>
    </source>
</evidence>
<dbReference type="InterPro" id="IPR034088">
    <property type="entry name" value="Pla_a_1-like"/>
</dbReference>
<gene>
    <name evidence="6" type="ORF">FCM35_KLT05824</name>
</gene>
<comment type="caution">
    <text evidence="6">The sequence shown here is derived from an EMBL/GenBank/DDBJ whole genome shotgun (WGS) entry which is preliminary data.</text>
</comment>
<comment type="similarity">
    <text evidence="3">Belongs to the PMEI family.</text>
</comment>